<dbReference type="EMBL" id="MRCC01000017">
    <property type="protein sequence ID" value="OKH23118.1"/>
    <property type="molecule type" value="Genomic_DNA"/>
</dbReference>
<dbReference type="GO" id="GO:0005886">
    <property type="term" value="C:plasma membrane"/>
    <property type="evidence" value="ECO:0007669"/>
    <property type="project" value="UniProtKB-SubCell"/>
</dbReference>
<gene>
    <name evidence="8" type="ORF">NIES1031_18615</name>
</gene>
<protein>
    <recommendedName>
        <fullName evidence="10">Sodium:phosphate symporter</fullName>
    </recommendedName>
</protein>
<feature type="transmembrane region" description="Helical" evidence="7">
    <location>
        <begin position="116"/>
        <end position="133"/>
    </location>
</feature>
<evidence type="ECO:0000256" key="7">
    <source>
        <dbReference type="SAM" id="Phobius"/>
    </source>
</evidence>
<feature type="transmembrane region" description="Helical" evidence="7">
    <location>
        <begin position="203"/>
        <end position="222"/>
    </location>
</feature>
<keyword evidence="5 7" id="KW-0472">Membrane</keyword>
<keyword evidence="4 7" id="KW-1133">Transmembrane helix</keyword>
<dbReference type="InterPro" id="IPR003841">
    <property type="entry name" value="Na/Pi_transpt"/>
</dbReference>
<evidence type="ECO:0000256" key="2">
    <source>
        <dbReference type="ARBA" id="ARBA00022475"/>
    </source>
</evidence>
<feature type="transmembrane region" description="Helical" evidence="7">
    <location>
        <begin position="154"/>
        <end position="173"/>
    </location>
</feature>
<dbReference type="STRING" id="247279.NIES1031_18615"/>
<keyword evidence="2" id="KW-1003">Cell membrane</keyword>
<reference evidence="8 9" key="1">
    <citation type="submission" date="2016-11" db="EMBL/GenBank/DDBJ databases">
        <title>Draft Genome Sequences of Nine Cyanobacterial Strains from Diverse Habitats.</title>
        <authorList>
            <person name="Zhu T."/>
            <person name="Hou S."/>
            <person name="Lu X."/>
            <person name="Hess W.R."/>
        </authorList>
    </citation>
    <scope>NUCLEOTIDE SEQUENCE [LARGE SCALE GENOMIC DNA]</scope>
    <source>
        <strain evidence="8 9">5.2 s.c.1</strain>
    </source>
</reference>
<dbReference type="Proteomes" id="UP000185984">
    <property type="component" value="Unassembled WGS sequence"/>
</dbReference>
<dbReference type="AlphaFoldDB" id="A0A1U7HHV4"/>
<feature type="transmembrane region" description="Helical" evidence="7">
    <location>
        <begin position="228"/>
        <end position="250"/>
    </location>
</feature>
<dbReference type="GO" id="GO:0044341">
    <property type="term" value="P:sodium-dependent phosphate transport"/>
    <property type="evidence" value="ECO:0007669"/>
    <property type="project" value="InterPro"/>
</dbReference>
<feature type="transmembrane region" description="Helical" evidence="7">
    <location>
        <begin position="271"/>
        <end position="295"/>
    </location>
</feature>
<evidence type="ECO:0000256" key="1">
    <source>
        <dbReference type="ARBA" id="ARBA00004651"/>
    </source>
</evidence>
<organism evidence="8 9">
    <name type="scientific">Chroogloeocystis siderophila 5.2 s.c.1</name>
    <dbReference type="NCBI Taxonomy" id="247279"/>
    <lineage>
        <taxon>Bacteria</taxon>
        <taxon>Bacillati</taxon>
        <taxon>Cyanobacteriota</taxon>
        <taxon>Cyanophyceae</taxon>
        <taxon>Oscillatoriophycideae</taxon>
        <taxon>Chroococcales</taxon>
        <taxon>Chroococcaceae</taxon>
        <taxon>Chroogloeocystis</taxon>
    </lineage>
</organism>
<name>A0A1U7HHV4_9CHRO</name>
<evidence type="ECO:0000256" key="5">
    <source>
        <dbReference type="ARBA" id="ARBA00023136"/>
    </source>
</evidence>
<evidence type="ECO:0000313" key="9">
    <source>
        <dbReference type="Proteomes" id="UP000185984"/>
    </source>
</evidence>
<comment type="subcellular location">
    <subcellularLocation>
        <location evidence="1">Cell membrane</location>
        <topology evidence="1">Multi-pass membrane protein</topology>
    </subcellularLocation>
</comment>
<dbReference type="PANTHER" id="PTHR10010">
    <property type="entry name" value="SOLUTE CARRIER FAMILY 34 SODIUM PHOSPHATE , MEMBER 2-RELATED"/>
    <property type="match status" value="1"/>
</dbReference>
<evidence type="ECO:0008006" key="10">
    <source>
        <dbReference type="Google" id="ProtNLM"/>
    </source>
</evidence>
<dbReference type="GO" id="GO:0005436">
    <property type="term" value="F:sodium:phosphate symporter activity"/>
    <property type="evidence" value="ECO:0007669"/>
    <property type="project" value="InterPro"/>
</dbReference>
<feature type="transmembrane region" description="Helical" evidence="7">
    <location>
        <begin position="75"/>
        <end position="96"/>
    </location>
</feature>
<dbReference type="Pfam" id="PF02690">
    <property type="entry name" value="Na_Pi_cotrans"/>
    <property type="match status" value="2"/>
</dbReference>
<accession>A0A1U7HHV4</accession>
<evidence type="ECO:0000256" key="4">
    <source>
        <dbReference type="ARBA" id="ARBA00022989"/>
    </source>
</evidence>
<comment type="caution">
    <text evidence="8">The sequence shown here is derived from an EMBL/GenBank/DDBJ whole genome shotgun (WGS) entry which is preliminary data.</text>
</comment>
<evidence type="ECO:0000256" key="3">
    <source>
        <dbReference type="ARBA" id="ARBA00022692"/>
    </source>
</evidence>
<keyword evidence="3 7" id="KW-0812">Transmembrane</keyword>
<keyword evidence="9" id="KW-1185">Reference proteome</keyword>
<evidence type="ECO:0000256" key="6">
    <source>
        <dbReference type="SAM" id="MobiDB-lite"/>
    </source>
</evidence>
<evidence type="ECO:0000313" key="8">
    <source>
        <dbReference type="EMBL" id="OKH23118.1"/>
    </source>
</evidence>
<proteinExistence type="predicted"/>
<feature type="transmembrane region" description="Helical" evidence="7">
    <location>
        <begin position="48"/>
        <end position="68"/>
    </location>
</feature>
<sequence>MTVALVAAGQLSVAAAIPVMLGANIGTSVTNSIVALGHFNNKDEFKRAFTGAMVLDYFNIIAAIIFIIIEIYTRLLSWSATGLTNALVGVGVIELFDPLDFIVDPIVNFIVGVNQDTGWIVLIVAFILLYTALRGLVKALRAILNDDLEEKVKKYLFGSWWQAMLFELVITVAVQSSSITTSVIVPIIALGVVVAMTSLPYFLGANIGTSTTALIAAMSLAADGNPEGVASLTVAWVHMVFDLYAIALVYPIKYTRRLPVWLAEKSADFVTAGRVSVIGYIAALFYLLPFGAIWLTQDWQVAEFYEPVVLPEVEHLQQASSDDAQTQKPDASTNETSSNSE</sequence>
<dbReference type="OrthoDB" id="9763003at2"/>
<feature type="transmembrane region" description="Helical" evidence="7">
    <location>
        <begin position="179"/>
        <end position="196"/>
    </location>
</feature>
<dbReference type="PANTHER" id="PTHR10010:SF46">
    <property type="entry name" value="SODIUM-DEPENDENT PHOSPHATE TRANSPORT PROTEIN 2B"/>
    <property type="match status" value="1"/>
</dbReference>
<feature type="region of interest" description="Disordered" evidence="6">
    <location>
        <begin position="317"/>
        <end position="341"/>
    </location>
</feature>